<feature type="transmembrane region" description="Helical" evidence="1">
    <location>
        <begin position="45"/>
        <end position="78"/>
    </location>
</feature>
<gene>
    <name evidence="2" type="ORF">DEH80_15390</name>
</gene>
<evidence type="ECO:0008006" key="4">
    <source>
        <dbReference type="Google" id="ProtNLM"/>
    </source>
</evidence>
<name>A0A383XQE2_9GAMM</name>
<dbReference type="Proteomes" id="UP000251800">
    <property type="component" value="Unassembled WGS sequence"/>
</dbReference>
<dbReference type="EMBL" id="QEQK01000017">
    <property type="protein sequence ID" value="PWN54846.1"/>
    <property type="molecule type" value="Genomic_DNA"/>
</dbReference>
<evidence type="ECO:0000256" key="1">
    <source>
        <dbReference type="SAM" id="Phobius"/>
    </source>
</evidence>
<dbReference type="OrthoDB" id="7068953at2"/>
<evidence type="ECO:0000313" key="3">
    <source>
        <dbReference type="Proteomes" id="UP000251800"/>
    </source>
</evidence>
<keyword evidence="3" id="KW-1185">Reference proteome</keyword>
<protein>
    <recommendedName>
        <fullName evidence="4">DUF3325 domain-containing protein</fullName>
    </recommendedName>
</protein>
<keyword evidence="1" id="KW-0472">Membrane</keyword>
<proteinExistence type="predicted"/>
<dbReference type="RefSeq" id="WP_109721409.1">
    <property type="nucleotide sequence ID" value="NZ_QEQK01000017.1"/>
</dbReference>
<sequence>MSLAWLLALLSALPMAWLAWGDPKRLRVSGQRRRKAHAPRMRALLAIAALLPGVSLAFHSVAAVLIWLGAVTTLGWVIAEAFAPRS</sequence>
<organism evidence="2 3">
    <name type="scientific">Abyssibacter profundi</name>
    <dbReference type="NCBI Taxonomy" id="2182787"/>
    <lineage>
        <taxon>Bacteria</taxon>
        <taxon>Pseudomonadati</taxon>
        <taxon>Pseudomonadota</taxon>
        <taxon>Gammaproteobacteria</taxon>
        <taxon>Chromatiales</taxon>
        <taxon>Oceanococcaceae</taxon>
        <taxon>Abyssibacter</taxon>
    </lineage>
</organism>
<keyword evidence="1" id="KW-0812">Transmembrane</keyword>
<dbReference type="AlphaFoldDB" id="A0A383XQE2"/>
<accession>A0A383XQE2</accession>
<comment type="caution">
    <text evidence="2">The sequence shown here is derived from an EMBL/GenBank/DDBJ whole genome shotgun (WGS) entry which is preliminary data.</text>
</comment>
<reference evidence="2 3" key="1">
    <citation type="submission" date="2018-05" db="EMBL/GenBank/DDBJ databases">
        <title>Abyssibacter profundi OUC007T gen. nov., sp. nov, a marine bacterium isolated from seawater of the Mariana Trench.</title>
        <authorList>
            <person name="Zhou S."/>
        </authorList>
    </citation>
    <scope>NUCLEOTIDE SEQUENCE [LARGE SCALE GENOMIC DNA]</scope>
    <source>
        <strain evidence="2 3">OUC007</strain>
    </source>
</reference>
<evidence type="ECO:0000313" key="2">
    <source>
        <dbReference type="EMBL" id="PWN54846.1"/>
    </source>
</evidence>
<keyword evidence="1" id="KW-1133">Transmembrane helix</keyword>